<reference evidence="2" key="2">
    <citation type="submission" date="2012-05" db="EMBL/GenBank/DDBJ databases">
        <title>The Genome Annotation of Fusarium oxysporum II5.</title>
        <authorList>
            <consortium name="The Broad Institute Genomics Platform"/>
            <person name="Ma L.-J."/>
            <person name="Corby-Kistler H."/>
            <person name="Broz K."/>
            <person name="Gale L.R."/>
            <person name="Jonkers W."/>
            <person name="O'Donnell K."/>
            <person name="Ploetz R."/>
            <person name="Steinberg C."/>
            <person name="Schwartz D.C."/>
            <person name="VanEtten H."/>
            <person name="Zhou S."/>
            <person name="Young S.K."/>
            <person name="Zeng Q."/>
            <person name="Gargeya S."/>
            <person name="Fitzgerald M."/>
            <person name="Abouelleil A."/>
            <person name="Alvarado L."/>
            <person name="Chapman S.B."/>
            <person name="Gainer-Dewar J."/>
            <person name="Goldberg J."/>
            <person name="Griggs A."/>
            <person name="Gujja S."/>
            <person name="Hansen M."/>
            <person name="Howarth C."/>
            <person name="Imamovic A."/>
            <person name="Ireland A."/>
            <person name="Larimer J."/>
            <person name="McCowan C."/>
            <person name="Murphy C."/>
            <person name="Pearson M."/>
            <person name="Poon T.W."/>
            <person name="Priest M."/>
            <person name="Roberts A."/>
            <person name="Saif S."/>
            <person name="Shea T."/>
            <person name="Sykes S."/>
            <person name="Wortman J."/>
            <person name="Nusbaum C."/>
            <person name="Birren B."/>
        </authorList>
    </citation>
    <scope>NUCLEOTIDE SEQUENCE</scope>
    <source>
        <strain evidence="2">54006</strain>
    </source>
</reference>
<protein>
    <submittedName>
        <fullName evidence="2">Uncharacterized protein</fullName>
    </submittedName>
</protein>
<feature type="compositionally biased region" description="Polar residues" evidence="1">
    <location>
        <begin position="1"/>
        <end position="14"/>
    </location>
</feature>
<evidence type="ECO:0000256" key="1">
    <source>
        <dbReference type="SAM" id="MobiDB-lite"/>
    </source>
</evidence>
<accession>X0J2S9</accession>
<proteinExistence type="predicted"/>
<evidence type="ECO:0000313" key="2">
    <source>
        <dbReference type="EMBL" id="EXL90666.1"/>
    </source>
</evidence>
<sequence length="32" mass="3490">MTRSAARRPTNSPWQGKPGKFGNGSTTKEGRK</sequence>
<dbReference type="Proteomes" id="UP000030685">
    <property type="component" value="Unassembled WGS sequence"/>
</dbReference>
<dbReference type="GeneID" id="42041303"/>
<name>X0J2S9_FUSO5</name>
<dbReference type="RefSeq" id="XP_031052756.1">
    <property type="nucleotide sequence ID" value="XM_031217557.1"/>
</dbReference>
<organism evidence="2">
    <name type="scientific">Fusarium odoratissimum (strain NRRL 54006)</name>
    <dbReference type="NCBI Taxonomy" id="1089451"/>
    <lineage>
        <taxon>Eukaryota</taxon>
        <taxon>Fungi</taxon>
        <taxon>Dikarya</taxon>
        <taxon>Ascomycota</taxon>
        <taxon>Pezizomycotina</taxon>
        <taxon>Sordariomycetes</taxon>
        <taxon>Hypocreomycetidae</taxon>
        <taxon>Hypocreales</taxon>
        <taxon>Nectriaceae</taxon>
        <taxon>Fusarium</taxon>
        <taxon>Fusarium oxysporum species complex</taxon>
        <taxon>Fusarium oxysporum f. sp. cubense (strain race 4)</taxon>
    </lineage>
</organism>
<dbReference type="AlphaFoldDB" id="X0J2S9"/>
<reference evidence="2" key="1">
    <citation type="submission" date="2011-11" db="EMBL/GenBank/DDBJ databases">
        <title>The Genome Sequence of Fusarium oxysporum II5.</title>
        <authorList>
            <consortium name="The Broad Institute Genome Sequencing Platform"/>
            <person name="Ma L.-J."/>
            <person name="Gale L.R."/>
            <person name="Schwartz D.C."/>
            <person name="Zhou S."/>
            <person name="Corby-Kistler H."/>
            <person name="Young S.K."/>
            <person name="Zeng Q."/>
            <person name="Gargeya S."/>
            <person name="Fitzgerald M."/>
            <person name="Haas B."/>
            <person name="Abouelleil A."/>
            <person name="Alvarado L."/>
            <person name="Arachchi H.M."/>
            <person name="Berlin A."/>
            <person name="Brown A."/>
            <person name="Chapman S.B."/>
            <person name="Chen Z."/>
            <person name="Dunbar C."/>
            <person name="Freedman E."/>
            <person name="Gearin G."/>
            <person name="Goldberg J."/>
            <person name="Griggs A."/>
            <person name="Gujja S."/>
            <person name="Heiman D."/>
            <person name="Howarth C."/>
            <person name="Larson L."/>
            <person name="Lui A."/>
            <person name="MacDonald P.J.P."/>
            <person name="Montmayeur A."/>
            <person name="Murphy C."/>
            <person name="Neiman D."/>
            <person name="Pearson M."/>
            <person name="Priest M."/>
            <person name="Roberts A."/>
            <person name="Saif S."/>
            <person name="Shea T."/>
            <person name="Shenoy N."/>
            <person name="Sisk P."/>
            <person name="Stolte C."/>
            <person name="Sykes S."/>
            <person name="Wortman J."/>
            <person name="Nusbaum C."/>
            <person name="Birren B."/>
        </authorList>
    </citation>
    <scope>NUCLEOTIDE SEQUENCE [LARGE SCALE GENOMIC DNA]</scope>
    <source>
        <strain evidence="2">54006</strain>
    </source>
</reference>
<dbReference type="HOGENOM" id="CLU_3392382_0_0_1"/>
<feature type="compositionally biased region" description="Polar residues" evidence="1">
    <location>
        <begin position="23"/>
        <end position="32"/>
    </location>
</feature>
<gene>
    <name evidence="2" type="ORF">FOIG_16128</name>
</gene>
<dbReference type="EMBL" id="JH658325">
    <property type="protein sequence ID" value="EXL90666.1"/>
    <property type="molecule type" value="Genomic_DNA"/>
</dbReference>
<feature type="region of interest" description="Disordered" evidence="1">
    <location>
        <begin position="1"/>
        <end position="32"/>
    </location>
</feature>
<dbReference type="VEuPathDB" id="FungiDB:FOIG_16128"/>